<sequence length="438" mass="51233">MKIGNLMDILIGIIDSIVRILGLIWWLILPFFVFFLYWNLRMIYIRTRHIKTIQWSMFEIKIPKDILKTPKAMEQIFSGLIATYSFGLSSVDKYIDGKVEPWISFEMMGHAGGVHFFVRIPSKFRNLLESAIYAQYPAAELHEAEDYTEHLSPNLPNEAYDIWGTDLILSRENYYPIRTYPFFEETQEEKRLDPIAAISEVMSNLNEDETIWLQILISPTGEPSGNYWQKEGLEKIDEIAGRKTKKSGAGWGSSLWDWARNIFWAPMEQPTWPEGKTEEIVLLRFLHPGEQEIVKAISNKISKFGFETNIRFVYIDKRDNFTPVNVSAVIGAFQQFSTSDLNSFKPDRRTITLKNGWLPKFFPKYKRLVEFSRKRRIFDGYVSRRFGKYNKRRPEKFPILNIEELATIYHFPTMMVEAPRLRKLEAKKAGPPAELPIE</sequence>
<dbReference type="EMBL" id="MNWX01000033">
    <property type="protein sequence ID" value="OIO64962.1"/>
    <property type="molecule type" value="Genomic_DNA"/>
</dbReference>
<accession>A0A1J4XT85</accession>
<proteinExistence type="predicted"/>
<evidence type="ECO:0000256" key="1">
    <source>
        <dbReference type="SAM" id="Phobius"/>
    </source>
</evidence>
<dbReference type="Proteomes" id="UP000182693">
    <property type="component" value="Unassembled WGS sequence"/>
</dbReference>
<feature type="transmembrane region" description="Helical" evidence="1">
    <location>
        <begin position="20"/>
        <end position="40"/>
    </location>
</feature>
<dbReference type="STRING" id="1805425.AUJ30_01795"/>
<dbReference type="AlphaFoldDB" id="A0A1J4XT85"/>
<keyword evidence="1" id="KW-0812">Transmembrane</keyword>
<comment type="caution">
    <text evidence="3">The sequence shown here is derived from an EMBL/GenBank/DDBJ whole genome shotgun (WGS) entry which is preliminary data.</text>
</comment>
<protein>
    <recommendedName>
        <fullName evidence="2">DUF8128 domain-containing protein</fullName>
    </recommendedName>
</protein>
<dbReference type="InterPro" id="IPR058441">
    <property type="entry name" value="DUF8128"/>
</dbReference>
<gene>
    <name evidence="3" type="ORF">AUJ30_01795</name>
</gene>
<name>A0A1J4XT85_9BACT</name>
<evidence type="ECO:0000313" key="4">
    <source>
        <dbReference type="Proteomes" id="UP000182693"/>
    </source>
</evidence>
<keyword evidence="1" id="KW-0472">Membrane</keyword>
<evidence type="ECO:0000259" key="2">
    <source>
        <dbReference type="Pfam" id="PF26449"/>
    </source>
</evidence>
<feature type="domain" description="DUF8128" evidence="2">
    <location>
        <begin position="68"/>
        <end position="342"/>
    </location>
</feature>
<organism evidence="3 4">
    <name type="scientific">Candidatus Wolfebacteria bacterium CG1_02_39_135</name>
    <dbReference type="NCBI Taxonomy" id="1805425"/>
    <lineage>
        <taxon>Bacteria</taxon>
        <taxon>Candidatus Wolfeibacteriota</taxon>
    </lineage>
</organism>
<keyword evidence="1" id="KW-1133">Transmembrane helix</keyword>
<dbReference type="Pfam" id="PF26449">
    <property type="entry name" value="DUF8128"/>
    <property type="match status" value="1"/>
</dbReference>
<reference evidence="3 4" key="1">
    <citation type="journal article" date="2016" name="Environ. Microbiol.">
        <title>Genomic resolution of a cold subsurface aquifer community provides metabolic insights for novel microbes adapted to high CO concentrations.</title>
        <authorList>
            <person name="Probst A.J."/>
            <person name="Castelle C.J."/>
            <person name="Singh A."/>
            <person name="Brown C.T."/>
            <person name="Anantharaman K."/>
            <person name="Sharon I."/>
            <person name="Hug L.A."/>
            <person name="Burstein D."/>
            <person name="Emerson J.B."/>
            <person name="Thomas B.C."/>
            <person name="Banfield J.F."/>
        </authorList>
    </citation>
    <scope>NUCLEOTIDE SEQUENCE [LARGE SCALE GENOMIC DNA]</scope>
    <source>
        <strain evidence="3">CG1_02_39_135</strain>
    </source>
</reference>
<evidence type="ECO:0000313" key="3">
    <source>
        <dbReference type="EMBL" id="OIO64962.1"/>
    </source>
</evidence>